<evidence type="ECO:0000256" key="1">
    <source>
        <dbReference type="ARBA" id="ARBA00004123"/>
    </source>
</evidence>
<evidence type="ECO:0000313" key="10">
    <source>
        <dbReference type="EMBL" id="JAQ03676.1"/>
    </source>
</evidence>
<dbReference type="InterPro" id="IPR003196">
    <property type="entry name" value="TFIIF_beta"/>
</dbReference>
<feature type="domain" description="TFIIF beta subunit N-terminal" evidence="9">
    <location>
        <begin position="18"/>
        <end position="104"/>
    </location>
</feature>
<organism evidence="10">
    <name type="scientific">Lygus hesperus</name>
    <name type="common">Western plant bug</name>
    <dbReference type="NCBI Taxonomy" id="30085"/>
    <lineage>
        <taxon>Eukaryota</taxon>
        <taxon>Metazoa</taxon>
        <taxon>Ecdysozoa</taxon>
        <taxon>Arthropoda</taxon>
        <taxon>Hexapoda</taxon>
        <taxon>Insecta</taxon>
        <taxon>Pterygota</taxon>
        <taxon>Neoptera</taxon>
        <taxon>Paraneoptera</taxon>
        <taxon>Hemiptera</taxon>
        <taxon>Heteroptera</taxon>
        <taxon>Panheteroptera</taxon>
        <taxon>Cimicomorpha</taxon>
        <taxon>Miridae</taxon>
        <taxon>Mirini</taxon>
        <taxon>Lygus</taxon>
    </lineage>
</organism>
<dbReference type="GO" id="GO:0003677">
    <property type="term" value="F:DNA binding"/>
    <property type="evidence" value="ECO:0007669"/>
    <property type="project" value="UniProtKB-KW"/>
</dbReference>
<dbReference type="InterPro" id="IPR011039">
    <property type="entry name" value="TFIIF_interaction"/>
</dbReference>
<dbReference type="Pfam" id="PF17683">
    <property type="entry name" value="TFIIF_beta_N"/>
    <property type="match status" value="1"/>
</dbReference>
<evidence type="ECO:0000256" key="7">
    <source>
        <dbReference type="ARBA" id="ARBA00023242"/>
    </source>
</evidence>
<comment type="subcellular location">
    <subcellularLocation>
        <location evidence="1">Nucleus</location>
    </subcellularLocation>
</comment>
<protein>
    <recommendedName>
        <fullName evidence="3">General transcription factor IIF subunit 2</fullName>
    </recommendedName>
    <alternativeName>
        <fullName evidence="8">Transcription initiation factor IIF subunit beta</fullName>
    </alternativeName>
</protein>
<evidence type="ECO:0000256" key="8">
    <source>
        <dbReference type="ARBA" id="ARBA00033388"/>
    </source>
</evidence>
<reference evidence="10" key="1">
    <citation type="journal article" date="2016" name="Gigascience">
        <title>De novo construction of an expanded transcriptome assembly for the western tarnished plant bug, Lygus hesperus.</title>
        <authorList>
            <person name="Tassone E.E."/>
            <person name="Geib S.M."/>
            <person name="Hall B."/>
            <person name="Fabrick J.A."/>
            <person name="Brent C.S."/>
            <person name="Hull J.J."/>
        </authorList>
    </citation>
    <scope>NUCLEOTIDE SEQUENCE</scope>
</reference>
<dbReference type="InterPro" id="IPR036388">
    <property type="entry name" value="WH-like_DNA-bd_sf"/>
</dbReference>
<proteinExistence type="inferred from homology"/>
<dbReference type="SUPFAM" id="SSF46785">
    <property type="entry name" value="Winged helix' DNA-binding domain"/>
    <property type="match status" value="1"/>
</dbReference>
<dbReference type="Gene3D" id="1.10.10.10">
    <property type="entry name" value="Winged helix-like DNA-binding domain superfamily/Winged helix DNA-binding domain"/>
    <property type="match status" value="1"/>
</dbReference>
<name>A0A146L8X2_LYGHE</name>
<comment type="similarity">
    <text evidence="2">Belongs to the TFIIF beta subunit family.</text>
</comment>
<evidence type="ECO:0000256" key="6">
    <source>
        <dbReference type="ARBA" id="ARBA00023163"/>
    </source>
</evidence>
<gene>
    <name evidence="10" type="ORF">g.6431</name>
</gene>
<dbReference type="GO" id="GO:0006367">
    <property type="term" value="P:transcription initiation at RNA polymerase II promoter"/>
    <property type="evidence" value="ECO:0007669"/>
    <property type="project" value="InterPro"/>
</dbReference>
<dbReference type="InterPro" id="IPR040504">
    <property type="entry name" value="TFIIF_beta_N"/>
</dbReference>
<dbReference type="InterPro" id="IPR036390">
    <property type="entry name" value="WH_DNA-bd_sf"/>
</dbReference>
<evidence type="ECO:0000256" key="4">
    <source>
        <dbReference type="ARBA" id="ARBA00023015"/>
    </source>
</evidence>
<dbReference type="AlphaFoldDB" id="A0A146L8X2"/>
<evidence type="ECO:0000256" key="3">
    <source>
        <dbReference type="ARBA" id="ARBA00020815"/>
    </source>
</evidence>
<evidence type="ECO:0000259" key="9">
    <source>
        <dbReference type="Pfam" id="PF17683"/>
    </source>
</evidence>
<accession>A0A146L8X2</accession>
<dbReference type="PANTHER" id="PTHR10445:SF0">
    <property type="entry name" value="GENERAL TRANSCRIPTION FACTOR IIF SUBUNIT 2"/>
    <property type="match status" value="1"/>
</dbReference>
<evidence type="ECO:0000256" key="5">
    <source>
        <dbReference type="ARBA" id="ARBA00023125"/>
    </source>
</evidence>
<dbReference type="PANTHER" id="PTHR10445">
    <property type="entry name" value="GENERAL TRANSCRIPTION FACTOR IIF SUBUNIT 2"/>
    <property type="match status" value="1"/>
</dbReference>
<dbReference type="GO" id="GO:0005674">
    <property type="term" value="C:transcription factor TFIIF complex"/>
    <property type="evidence" value="ECO:0007669"/>
    <property type="project" value="InterPro"/>
</dbReference>
<evidence type="ECO:0000256" key="2">
    <source>
        <dbReference type="ARBA" id="ARBA00009543"/>
    </source>
</evidence>
<keyword evidence="5" id="KW-0238">DNA-binding</keyword>
<dbReference type="SUPFAM" id="SSF50916">
    <property type="entry name" value="Rap30/74 interaction domains"/>
    <property type="match status" value="1"/>
</dbReference>
<sequence>MQQQRPDARGGKNTIIGKYWVVKLPQFIYESWLDQVHEHKYLGDIEVTSTGSVKRIRFLVREPEPGTPQQIPFIVRQGHSMPTYLFTEQTKNEMSNRYDPSHTPAPPSYKMEDSIQGYAEIKPEDTPEYQQFLLHRLQRQQLAMMEKVTTPTFRDDIDIFGTISIQQEAAATRKIERREVATRTDKRSRSDINEVHARLVDLFHIKPQWSFQELLEQTDQPKNHLQEILKIYCNHHEDTRMYTIKSSDDILL</sequence>
<keyword evidence="4" id="KW-0805">Transcription regulation</keyword>
<dbReference type="EMBL" id="GDHC01014953">
    <property type="protein sequence ID" value="JAQ03676.1"/>
    <property type="molecule type" value="Transcribed_RNA"/>
</dbReference>
<keyword evidence="7" id="KW-0539">Nucleus</keyword>
<keyword evidence="6" id="KW-0804">Transcription</keyword>